<evidence type="ECO:0000313" key="2">
    <source>
        <dbReference type="EMBL" id="MBB5689978.1"/>
    </source>
</evidence>
<evidence type="ECO:0000313" key="3">
    <source>
        <dbReference type="Proteomes" id="UP000562254"/>
    </source>
</evidence>
<evidence type="ECO:0000256" key="1">
    <source>
        <dbReference type="SAM" id="Phobius"/>
    </source>
</evidence>
<proteinExistence type="predicted"/>
<keyword evidence="1" id="KW-1133">Transmembrane helix</keyword>
<keyword evidence="1" id="KW-0472">Membrane</keyword>
<feature type="transmembrane region" description="Helical" evidence="1">
    <location>
        <begin position="50"/>
        <end position="70"/>
    </location>
</feature>
<organism evidence="2 3">
    <name type="scientific">Neoroseomonas alkaliterrae</name>
    <dbReference type="NCBI Taxonomy" id="1452450"/>
    <lineage>
        <taxon>Bacteria</taxon>
        <taxon>Pseudomonadati</taxon>
        <taxon>Pseudomonadota</taxon>
        <taxon>Alphaproteobacteria</taxon>
        <taxon>Acetobacterales</taxon>
        <taxon>Acetobacteraceae</taxon>
        <taxon>Neoroseomonas</taxon>
    </lineage>
</organism>
<comment type="caution">
    <text evidence="2">The sequence shown here is derived from an EMBL/GenBank/DDBJ whole genome shotgun (WGS) entry which is preliminary data.</text>
</comment>
<name>A0A840XN18_9PROT</name>
<accession>A0A840XN18</accession>
<gene>
    <name evidence="2" type="ORF">FHS88_002104</name>
</gene>
<protein>
    <submittedName>
        <fullName evidence="2">Uncharacterized protein</fullName>
    </submittedName>
</protein>
<sequence length="137" mass="14722">MLWAGGDSLTRGTRLTRENRNELVVVSGAYGAQDLVSREAFWRSGCRSHLVGMVAAIGCVLIGCLTYTLLGGPGPAPTGDMVGTLSLGLVLYSGWRFVVSWRERRRLLGALRALDAVQQQRGMAGLGAAFDGRPRFP</sequence>
<dbReference type="AlphaFoldDB" id="A0A840XN18"/>
<dbReference type="Proteomes" id="UP000562254">
    <property type="component" value="Unassembled WGS sequence"/>
</dbReference>
<feature type="transmembrane region" description="Helical" evidence="1">
    <location>
        <begin position="82"/>
        <end position="99"/>
    </location>
</feature>
<reference evidence="2 3" key="1">
    <citation type="submission" date="2020-08" db="EMBL/GenBank/DDBJ databases">
        <title>Genomic Encyclopedia of Type Strains, Phase IV (KMG-IV): sequencing the most valuable type-strain genomes for metagenomic binning, comparative biology and taxonomic classification.</title>
        <authorList>
            <person name="Goeker M."/>
        </authorList>
    </citation>
    <scope>NUCLEOTIDE SEQUENCE [LARGE SCALE GENOMIC DNA]</scope>
    <source>
        <strain evidence="2 3">DSM 25895</strain>
    </source>
</reference>
<keyword evidence="1" id="KW-0812">Transmembrane</keyword>
<keyword evidence="3" id="KW-1185">Reference proteome</keyword>
<dbReference type="EMBL" id="JACIJE010000005">
    <property type="protein sequence ID" value="MBB5689978.1"/>
    <property type="molecule type" value="Genomic_DNA"/>
</dbReference>
<dbReference type="RefSeq" id="WP_184484313.1">
    <property type="nucleotide sequence ID" value="NZ_JAAEDJ010000071.1"/>
</dbReference>